<dbReference type="GO" id="GO:0030246">
    <property type="term" value="F:carbohydrate binding"/>
    <property type="evidence" value="ECO:0007669"/>
    <property type="project" value="InterPro"/>
</dbReference>
<dbReference type="OrthoDB" id="176168at2"/>
<feature type="domain" description="Glycoside hydrolase family 31 N-terminal" evidence="4">
    <location>
        <begin position="59"/>
        <end position="236"/>
    </location>
</feature>
<accession>A0A0K1W242</accession>
<evidence type="ECO:0000313" key="7">
    <source>
        <dbReference type="Proteomes" id="UP000067476"/>
    </source>
</evidence>
<dbReference type="InterPro" id="IPR017853">
    <property type="entry name" value="GH"/>
</dbReference>
<keyword evidence="2 6" id="KW-0378">Hydrolase</keyword>
<feature type="domain" description="Glycosyl hydrolase family 31 C-terminal" evidence="5">
    <location>
        <begin position="609"/>
        <end position="696"/>
    </location>
</feature>
<keyword evidence="7" id="KW-1185">Reference proteome</keyword>
<evidence type="ECO:0000256" key="1">
    <source>
        <dbReference type="ARBA" id="ARBA00007806"/>
    </source>
</evidence>
<dbReference type="Pfam" id="PF21365">
    <property type="entry name" value="Glyco_hydro_31_3rd"/>
    <property type="match status" value="1"/>
</dbReference>
<dbReference type="STRING" id="216942.SLITO_v1c06090"/>
<dbReference type="InterPro" id="IPR048395">
    <property type="entry name" value="Glyco_hydro_31_C"/>
</dbReference>
<gene>
    <name evidence="6" type="primary">yicI</name>
    <name evidence="6" type="ORF">SLITO_v1c06090</name>
</gene>
<dbReference type="SUPFAM" id="SSF51445">
    <property type="entry name" value="(Trans)glycosidases"/>
    <property type="match status" value="1"/>
</dbReference>
<dbReference type="Gene3D" id="3.20.20.80">
    <property type="entry name" value="Glycosidases"/>
    <property type="match status" value="1"/>
</dbReference>
<dbReference type="Pfam" id="PF01055">
    <property type="entry name" value="Glyco_hydro_31_2nd"/>
    <property type="match status" value="1"/>
</dbReference>
<evidence type="ECO:0000259" key="3">
    <source>
        <dbReference type="Pfam" id="PF01055"/>
    </source>
</evidence>
<dbReference type="Pfam" id="PF13802">
    <property type="entry name" value="Gal_mutarotas_2"/>
    <property type="match status" value="1"/>
</dbReference>
<evidence type="ECO:0000259" key="4">
    <source>
        <dbReference type="Pfam" id="PF13802"/>
    </source>
</evidence>
<reference evidence="6 7" key="1">
    <citation type="journal article" date="2015" name="Genome Announc.">
        <title>Complete Genome Sequence of Spiroplasma litorale TN-1T (DSM 21781), a Bacterium Isolated from a Green-Eyed Horsefly (Tabanus nigrovittatus).</title>
        <authorList>
            <person name="Lo W.S."/>
            <person name="Lai Y.C."/>
            <person name="Lien Y.W."/>
            <person name="Wang T.H."/>
            <person name="Kuo C.H."/>
        </authorList>
    </citation>
    <scope>NUCLEOTIDE SEQUENCE [LARGE SCALE GENOMIC DNA]</scope>
    <source>
        <strain evidence="6 7">TN-1</strain>
    </source>
</reference>
<comment type="similarity">
    <text evidence="1 2">Belongs to the glycosyl hydrolase 31 family.</text>
</comment>
<dbReference type="GO" id="GO:0005975">
    <property type="term" value="P:carbohydrate metabolic process"/>
    <property type="evidence" value="ECO:0007669"/>
    <property type="project" value="InterPro"/>
</dbReference>
<dbReference type="EMBL" id="CP012357">
    <property type="protein sequence ID" value="AKX34243.1"/>
    <property type="molecule type" value="Genomic_DNA"/>
</dbReference>
<evidence type="ECO:0000313" key="6">
    <source>
        <dbReference type="EMBL" id="AKX34243.1"/>
    </source>
</evidence>
<dbReference type="CDD" id="cd14752">
    <property type="entry name" value="GH31_N"/>
    <property type="match status" value="1"/>
</dbReference>
<dbReference type="PANTHER" id="PTHR43863">
    <property type="entry name" value="HYDROLASE, PUTATIVE (AFU_ORTHOLOGUE AFUA_1G03140)-RELATED"/>
    <property type="match status" value="1"/>
</dbReference>
<evidence type="ECO:0000256" key="2">
    <source>
        <dbReference type="RuleBase" id="RU361185"/>
    </source>
</evidence>
<protein>
    <submittedName>
        <fullName evidence="6">Alpha-D-xyloside xylohydrolase</fullName>
    </submittedName>
</protein>
<dbReference type="GO" id="GO:0004553">
    <property type="term" value="F:hydrolase activity, hydrolyzing O-glycosyl compounds"/>
    <property type="evidence" value="ECO:0007669"/>
    <property type="project" value="InterPro"/>
</dbReference>
<dbReference type="PANTHER" id="PTHR43863:SF2">
    <property type="entry name" value="MALTASE-GLUCOAMYLASE"/>
    <property type="match status" value="1"/>
</dbReference>
<name>A0A0K1W242_9MOLU</name>
<dbReference type="Proteomes" id="UP000067476">
    <property type="component" value="Chromosome"/>
</dbReference>
<dbReference type="InterPro" id="IPR000322">
    <property type="entry name" value="Glyco_hydro_31_TIM"/>
</dbReference>
<dbReference type="InterPro" id="IPR011013">
    <property type="entry name" value="Gal_mutarotase_sf_dom"/>
</dbReference>
<organism evidence="6 7">
    <name type="scientific">Spiroplasma litorale</name>
    <dbReference type="NCBI Taxonomy" id="216942"/>
    <lineage>
        <taxon>Bacteria</taxon>
        <taxon>Bacillati</taxon>
        <taxon>Mycoplasmatota</taxon>
        <taxon>Mollicutes</taxon>
        <taxon>Entomoplasmatales</taxon>
        <taxon>Spiroplasmataceae</taxon>
        <taxon>Spiroplasma</taxon>
    </lineage>
</organism>
<dbReference type="Gene3D" id="2.60.40.1180">
    <property type="entry name" value="Golgi alpha-mannosidase II"/>
    <property type="match status" value="1"/>
</dbReference>
<dbReference type="InterPro" id="IPR025887">
    <property type="entry name" value="Glyco_hydro_31_N_dom"/>
</dbReference>
<evidence type="ECO:0000259" key="5">
    <source>
        <dbReference type="Pfam" id="PF21365"/>
    </source>
</evidence>
<feature type="domain" description="Glycoside hydrolase family 31 TIM barrel" evidence="3">
    <location>
        <begin position="282"/>
        <end position="598"/>
    </location>
</feature>
<dbReference type="InterPro" id="IPR051816">
    <property type="entry name" value="Glycosyl_Hydrolase_31"/>
</dbReference>
<keyword evidence="2" id="KW-0326">Glycosidase</keyword>
<dbReference type="SUPFAM" id="SSF74650">
    <property type="entry name" value="Galactose mutarotase-like"/>
    <property type="match status" value="1"/>
</dbReference>
<dbReference type="KEGG" id="sll:SLITO_v1c06090"/>
<dbReference type="SUPFAM" id="SSF51011">
    <property type="entry name" value="Glycosyl hydrolase domain"/>
    <property type="match status" value="1"/>
</dbReference>
<dbReference type="InterPro" id="IPR013780">
    <property type="entry name" value="Glyco_hydro_b"/>
</dbReference>
<proteinExistence type="inferred from homology"/>
<sequence>MIKSNVTKDMIKYQISEKEKIFTIDSTYHVANSISDYWELDNTIWLETGLTSYQKAYIIITQYENGTINLRYTQKQWPENRFSNSLYNNLKKIKTKINITDNNYEINLKNNNKIIIEKNPFNLIVFNSNNEVILETNLRKGYEYLENFITPPLGFKQVENDIKKPFISFELKNDELIYGLGEKYKNLIKNGVETNIYNVDPSSTCNHNLAYGGVPFIVSNKNYGILLNSGHRTTFEIGSPVTDAYSMMTDEEHLELYLFIGNNMKEVISKYTELTGRITGVPDEAFGIWLNRLYYNNKEELFKEISNAKKNNYPLDVITLDPKWIKNRYTKTCNFEYNDEAFGDFKSLLKEVHSNNIKMCFWINPYFQVDNSETSKYVIENNFLVKSIKDNENYAHPWSGIDKHIEGAGLIDFTNPKAFSWYKDKIKYLLQNGVDFIKTDYGDGLPKEAVMYNGCKGEEFKQHYAYMYLKAAYEATQEYFGKDKGFVLSRPGFIGTQKFVGKWSGDAVQSFSELKLHLIAGLSLSLSGNVMWGTDIGGFQPYHKKEEDLYIRWTQLGMFTPFSRYHGIGPREPWYFGDKELEISKKYALIKKSLLPYYKKCEYEAIETGVPILRPLSLEFQDDMIASKIDDQYMLGDSIMVAPILNNKTYKRQIYLPEGQWIDFYDKKTKYEGNKTYTIDSPIETIPVFIKNNSIIPTIKDGNYKFNNLDNCELDINVFGKPNDLNINFRINSKKVEIVFQSGEAKVKSEIKTKIVKI</sequence>
<dbReference type="RefSeq" id="WP_075058341.1">
    <property type="nucleotide sequence ID" value="NZ_CP012357.1"/>
</dbReference>
<dbReference type="Gene3D" id="2.60.40.1760">
    <property type="entry name" value="glycosyl hydrolase (family 31)"/>
    <property type="match status" value="1"/>
</dbReference>
<dbReference type="AlphaFoldDB" id="A0A0K1W242"/>
<dbReference type="PATRIC" id="fig|216942.3.peg.617"/>